<evidence type="ECO:0000313" key="2">
    <source>
        <dbReference type="EMBL" id="KAI9159978.1"/>
    </source>
</evidence>
<dbReference type="Proteomes" id="UP001064489">
    <property type="component" value="Chromosome 2"/>
</dbReference>
<protein>
    <submittedName>
        <fullName evidence="2">Uncharacterized protein</fullName>
    </submittedName>
</protein>
<reference evidence="2" key="1">
    <citation type="journal article" date="2022" name="Plant J.">
        <title>Strategies of tolerance reflected in two North American maple genomes.</title>
        <authorList>
            <person name="McEvoy S.L."/>
            <person name="Sezen U.U."/>
            <person name="Trouern-Trend A."/>
            <person name="McMahon S.M."/>
            <person name="Schaberg P.G."/>
            <person name="Yang J."/>
            <person name="Wegrzyn J.L."/>
            <person name="Swenson N.G."/>
        </authorList>
    </citation>
    <scope>NUCLEOTIDE SEQUENCE</scope>
    <source>
        <strain evidence="2">91603</strain>
    </source>
</reference>
<dbReference type="EMBL" id="JAJSOW010000106">
    <property type="protein sequence ID" value="KAI9159978.1"/>
    <property type="molecule type" value="Genomic_DNA"/>
</dbReference>
<proteinExistence type="predicted"/>
<reference evidence="2" key="2">
    <citation type="submission" date="2023-02" db="EMBL/GenBank/DDBJ databases">
        <authorList>
            <person name="Swenson N.G."/>
            <person name="Wegrzyn J.L."/>
            <person name="Mcevoy S.L."/>
        </authorList>
    </citation>
    <scope>NUCLEOTIDE SEQUENCE</scope>
    <source>
        <strain evidence="2">91603</strain>
        <tissue evidence="2">Leaf</tissue>
    </source>
</reference>
<comment type="caution">
    <text evidence="2">The sequence shown here is derived from an EMBL/GenBank/DDBJ whole genome shotgun (WGS) entry which is preliminary data.</text>
</comment>
<feature type="compositionally biased region" description="Polar residues" evidence="1">
    <location>
        <begin position="12"/>
        <end position="29"/>
    </location>
</feature>
<feature type="region of interest" description="Disordered" evidence="1">
    <location>
        <begin position="1"/>
        <end position="92"/>
    </location>
</feature>
<keyword evidence="3" id="KW-1185">Reference proteome</keyword>
<sequence length="191" mass="20766">MVYEFNGPFTPRSISSTPPTLFPANSTRRASVCSPPRNQEPSPDSPGPSGAQSTPRSWSIYGLATASLDTSSGSGELEQESSRDGGDDLGRLKKDRSSLEWERNHLRGKTGYAVGDFVGVKEREEQQRDLGMRRSDGQCAKVLGNLAMRIGAEELILYSSTDIELHLNLHACMDGECFIYVALICLGCAYG</sequence>
<dbReference type="AlphaFoldDB" id="A0AAD5ICS8"/>
<feature type="compositionally biased region" description="Basic and acidic residues" evidence="1">
    <location>
        <begin position="80"/>
        <end position="92"/>
    </location>
</feature>
<gene>
    <name evidence="2" type="ORF">LWI28_003929</name>
</gene>
<accession>A0AAD5ICS8</accession>
<evidence type="ECO:0000256" key="1">
    <source>
        <dbReference type="SAM" id="MobiDB-lite"/>
    </source>
</evidence>
<organism evidence="2 3">
    <name type="scientific">Acer negundo</name>
    <name type="common">Box elder</name>
    <dbReference type="NCBI Taxonomy" id="4023"/>
    <lineage>
        <taxon>Eukaryota</taxon>
        <taxon>Viridiplantae</taxon>
        <taxon>Streptophyta</taxon>
        <taxon>Embryophyta</taxon>
        <taxon>Tracheophyta</taxon>
        <taxon>Spermatophyta</taxon>
        <taxon>Magnoliopsida</taxon>
        <taxon>eudicotyledons</taxon>
        <taxon>Gunneridae</taxon>
        <taxon>Pentapetalae</taxon>
        <taxon>rosids</taxon>
        <taxon>malvids</taxon>
        <taxon>Sapindales</taxon>
        <taxon>Sapindaceae</taxon>
        <taxon>Hippocastanoideae</taxon>
        <taxon>Acereae</taxon>
        <taxon>Acer</taxon>
    </lineage>
</organism>
<evidence type="ECO:0000313" key="3">
    <source>
        <dbReference type="Proteomes" id="UP001064489"/>
    </source>
</evidence>
<name>A0AAD5ICS8_ACENE</name>